<feature type="domain" description="Type II secretion system protein GspF" evidence="8">
    <location>
        <begin position="206"/>
        <end position="326"/>
    </location>
</feature>
<dbReference type="EMBL" id="CP036272">
    <property type="protein sequence ID" value="QDT62106.1"/>
    <property type="molecule type" value="Genomic_DNA"/>
</dbReference>
<dbReference type="InterPro" id="IPR018076">
    <property type="entry name" value="T2SS_GspF_dom"/>
</dbReference>
<reference evidence="9 10" key="1">
    <citation type="submission" date="2019-02" db="EMBL/GenBank/DDBJ databases">
        <title>Deep-cultivation of Planctomycetes and their phenomic and genomic characterization uncovers novel biology.</title>
        <authorList>
            <person name="Wiegand S."/>
            <person name="Jogler M."/>
            <person name="Boedeker C."/>
            <person name="Pinto D."/>
            <person name="Vollmers J."/>
            <person name="Rivas-Marin E."/>
            <person name="Kohn T."/>
            <person name="Peeters S.H."/>
            <person name="Heuer A."/>
            <person name="Rast P."/>
            <person name="Oberbeckmann S."/>
            <person name="Bunk B."/>
            <person name="Jeske O."/>
            <person name="Meyerdierks A."/>
            <person name="Storesund J.E."/>
            <person name="Kallscheuer N."/>
            <person name="Luecker S."/>
            <person name="Lage O.M."/>
            <person name="Pohl T."/>
            <person name="Merkel B.J."/>
            <person name="Hornburger P."/>
            <person name="Mueller R.-W."/>
            <person name="Bruemmer F."/>
            <person name="Labrenz M."/>
            <person name="Spormann A.M."/>
            <person name="Op den Camp H."/>
            <person name="Overmann J."/>
            <person name="Amann R."/>
            <person name="Jetten M.S.M."/>
            <person name="Mascher T."/>
            <person name="Medema M.H."/>
            <person name="Devos D.P."/>
            <person name="Kaster A.-K."/>
            <person name="Ovreas L."/>
            <person name="Rohde M."/>
            <person name="Galperin M.Y."/>
            <person name="Jogler C."/>
        </authorList>
    </citation>
    <scope>NUCLEOTIDE SEQUENCE [LARGE SCALE GENOMIC DNA]</scope>
    <source>
        <strain evidence="9 10">SV_7m_r</strain>
    </source>
</reference>
<gene>
    <name evidence="9" type="primary">epsF_5</name>
    <name evidence="9" type="ORF">SV7mr_46530</name>
</gene>
<evidence type="ECO:0000256" key="2">
    <source>
        <dbReference type="ARBA" id="ARBA00005745"/>
    </source>
</evidence>
<dbReference type="Gene3D" id="1.20.81.30">
    <property type="entry name" value="Type II secretion system (T2SS), domain F"/>
    <property type="match status" value="2"/>
</dbReference>
<keyword evidence="6 7" id="KW-0472">Membrane</keyword>
<evidence type="ECO:0000259" key="8">
    <source>
        <dbReference type="Pfam" id="PF00482"/>
    </source>
</evidence>
<dbReference type="RefSeq" id="WP_419187734.1">
    <property type="nucleotide sequence ID" value="NZ_CP036272.1"/>
</dbReference>
<protein>
    <submittedName>
        <fullName evidence="9">Type II secretion system protein F</fullName>
    </submittedName>
</protein>
<feature type="transmembrane region" description="Helical" evidence="7">
    <location>
        <begin position="113"/>
        <end position="134"/>
    </location>
</feature>
<feature type="transmembrane region" description="Helical" evidence="7">
    <location>
        <begin position="186"/>
        <end position="206"/>
    </location>
</feature>
<dbReference type="Proteomes" id="UP000315003">
    <property type="component" value="Chromosome"/>
</dbReference>
<proteinExistence type="inferred from homology"/>
<evidence type="ECO:0000313" key="9">
    <source>
        <dbReference type="EMBL" id="QDT62106.1"/>
    </source>
</evidence>
<feature type="transmembrane region" description="Helical" evidence="7">
    <location>
        <begin position="154"/>
        <end position="174"/>
    </location>
</feature>
<evidence type="ECO:0000256" key="6">
    <source>
        <dbReference type="ARBA" id="ARBA00023136"/>
    </source>
</evidence>
<evidence type="ECO:0000313" key="10">
    <source>
        <dbReference type="Proteomes" id="UP000315003"/>
    </source>
</evidence>
<comment type="subcellular location">
    <subcellularLocation>
        <location evidence="1">Cell membrane</location>
        <topology evidence="1">Multi-pass membrane protein</topology>
    </subcellularLocation>
</comment>
<dbReference type="PANTHER" id="PTHR30012:SF0">
    <property type="entry name" value="TYPE II SECRETION SYSTEM PROTEIN F-RELATED"/>
    <property type="match status" value="1"/>
</dbReference>
<evidence type="ECO:0000256" key="1">
    <source>
        <dbReference type="ARBA" id="ARBA00004651"/>
    </source>
</evidence>
<feature type="transmembrane region" description="Helical" evidence="7">
    <location>
        <begin position="306"/>
        <end position="327"/>
    </location>
</feature>
<evidence type="ECO:0000256" key="3">
    <source>
        <dbReference type="ARBA" id="ARBA00022475"/>
    </source>
</evidence>
<keyword evidence="5 7" id="KW-1133">Transmembrane helix</keyword>
<dbReference type="PANTHER" id="PTHR30012">
    <property type="entry name" value="GENERAL SECRETION PATHWAY PROTEIN"/>
    <property type="match status" value="1"/>
</dbReference>
<sequence length="347" mass="38400">MIFRQIRLTAAGAFCHRMGVGLRAGADLLRLLESEAKHGSSRQREAFQHVLTEVKAGLSISEAMQQRGDFFPNLMIAMTRVGEATGRMEATFLTMAEHYQKQVQMRRSFLQMIMWPMIQLAMAVLIISGFILLIGMLGLPDMLGLGLTGERGVLVFWGYLACFAAIIFALIYGYKNNVGGVQNIIPLFYMIPMLGSSLQTITLARFTRTLALSMSSGLDPVRSVRLSLDSTDSAYYQSGAVAFKEAVQERGATMAGGLMATDLFPDEFLHLVEAAELSGTESESVEHLSTEYQARAEMAMSVIAKFAGMAIWCCIAIMIIFMIFLIFKNAIMEPYQDAMDFYNETGN</sequence>
<dbReference type="Pfam" id="PF00482">
    <property type="entry name" value="T2SSF"/>
    <property type="match status" value="2"/>
</dbReference>
<keyword evidence="3" id="KW-1003">Cell membrane</keyword>
<accession>A0A517T161</accession>
<feature type="domain" description="Type II secretion system protein GspF" evidence="8">
    <location>
        <begin position="14"/>
        <end position="134"/>
    </location>
</feature>
<evidence type="ECO:0000256" key="5">
    <source>
        <dbReference type="ARBA" id="ARBA00022989"/>
    </source>
</evidence>
<organism evidence="9 10">
    <name type="scientific">Stieleria bergensis</name>
    <dbReference type="NCBI Taxonomy" id="2528025"/>
    <lineage>
        <taxon>Bacteria</taxon>
        <taxon>Pseudomonadati</taxon>
        <taxon>Planctomycetota</taxon>
        <taxon>Planctomycetia</taxon>
        <taxon>Pirellulales</taxon>
        <taxon>Pirellulaceae</taxon>
        <taxon>Stieleria</taxon>
    </lineage>
</organism>
<evidence type="ECO:0000256" key="7">
    <source>
        <dbReference type="SAM" id="Phobius"/>
    </source>
</evidence>
<dbReference type="AlphaFoldDB" id="A0A517T161"/>
<dbReference type="InterPro" id="IPR042094">
    <property type="entry name" value="T2SS_GspF_sf"/>
</dbReference>
<name>A0A517T161_9BACT</name>
<dbReference type="InterPro" id="IPR003004">
    <property type="entry name" value="GspF/PilC"/>
</dbReference>
<keyword evidence="10" id="KW-1185">Reference proteome</keyword>
<dbReference type="GO" id="GO:0005886">
    <property type="term" value="C:plasma membrane"/>
    <property type="evidence" value="ECO:0007669"/>
    <property type="project" value="UniProtKB-SubCell"/>
</dbReference>
<evidence type="ECO:0000256" key="4">
    <source>
        <dbReference type="ARBA" id="ARBA00022692"/>
    </source>
</evidence>
<keyword evidence="4 7" id="KW-0812">Transmembrane</keyword>
<comment type="similarity">
    <text evidence="2">Belongs to the GSP F family.</text>
</comment>